<dbReference type="KEGG" id="tbk:HF295_02060"/>
<gene>
    <name evidence="5 8" type="primary">rpmI</name>
    <name evidence="8" type="ORF">HF295_02060</name>
</gene>
<dbReference type="HAMAP" id="MF_00514">
    <property type="entry name" value="Ribosomal_bL35"/>
    <property type="match status" value="1"/>
</dbReference>
<dbReference type="SUPFAM" id="SSF143034">
    <property type="entry name" value="L35p-like"/>
    <property type="match status" value="1"/>
</dbReference>
<dbReference type="RefSeq" id="WP_312032186.1">
    <property type="nucleotide sequence ID" value="NZ_CP051151.1"/>
</dbReference>
<reference evidence="8 9" key="1">
    <citation type="submission" date="2020-04" db="EMBL/GenBank/DDBJ databases">
        <authorList>
            <person name="Zheng R.K."/>
            <person name="Sun C.M."/>
        </authorList>
    </citation>
    <scope>NUCLEOTIDE SEQUENCE [LARGE SCALE GENOMIC DNA]</scope>
    <source>
        <strain evidence="9">zrk29</strain>
    </source>
</reference>
<dbReference type="EMBL" id="CP051151">
    <property type="protein sequence ID" value="QLY39706.1"/>
    <property type="molecule type" value="Genomic_DNA"/>
</dbReference>
<evidence type="ECO:0000313" key="9">
    <source>
        <dbReference type="Proteomes" id="UP000512167"/>
    </source>
</evidence>
<accession>A0A7L6N0C8</accession>
<keyword evidence="3 5" id="KW-0687">Ribonucleoprotein</keyword>
<dbReference type="InterPro" id="IPR001706">
    <property type="entry name" value="Ribosomal_bL35"/>
</dbReference>
<keyword evidence="9" id="KW-1185">Reference proteome</keyword>
<name>A0A7L6N0C8_9MOLU</name>
<dbReference type="Pfam" id="PF01632">
    <property type="entry name" value="Ribosomal_L35p"/>
    <property type="match status" value="1"/>
</dbReference>
<feature type="compositionally biased region" description="Basic and acidic residues" evidence="7">
    <location>
        <begin position="44"/>
        <end position="54"/>
    </location>
</feature>
<dbReference type="PRINTS" id="PR00064">
    <property type="entry name" value="RIBOSOMALL35"/>
</dbReference>
<proteinExistence type="inferred from homology"/>
<dbReference type="PANTHER" id="PTHR33343">
    <property type="entry name" value="54S RIBOSOMAL PROTEIN BL35M"/>
    <property type="match status" value="1"/>
</dbReference>
<evidence type="ECO:0000256" key="7">
    <source>
        <dbReference type="SAM" id="MobiDB-lite"/>
    </source>
</evidence>
<evidence type="ECO:0000256" key="1">
    <source>
        <dbReference type="ARBA" id="ARBA00006598"/>
    </source>
</evidence>
<comment type="similarity">
    <text evidence="1 5 6">Belongs to the bacterial ribosomal protein bL35 family.</text>
</comment>
<dbReference type="NCBIfam" id="TIGR00001">
    <property type="entry name" value="rpmI_bact"/>
    <property type="match status" value="1"/>
</dbReference>
<dbReference type="AlphaFoldDB" id="A0A7L6N0C8"/>
<dbReference type="InterPro" id="IPR021137">
    <property type="entry name" value="Ribosomal_bL35-like"/>
</dbReference>
<evidence type="ECO:0000256" key="3">
    <source>
        <dbReference type="ARBA" id="ARBA00023274"/>
    </source>
</evidence>
<evidence type="ECO:0000256" key="6">
    <source>
        <dbReference type="RuleBase" id="RU000568"/>
    </source>
</evidence>
<dbReference type="InterPro" id="IPR037229">
    <property type="entry name" value="Ribosomal_bL35_sf"/>
</dbReference>
<evidence type="ECO:0000256" key="4">
    <source>
        <dbReference type="ARBA" id="ARBA00071664"/>
    </source>
</evidence>
<dbReference type="FunFam" id="4.10.410.60:FF:000001">
    <property type="entry name" value="50S ribosomal protein L35"/>
    <property type="match status" value="1"/>
</dbReference>
<dbReference type="PANTHER" id="PTHR33343:SF1">
    <property type="entry name" value="LARGE RIBOSOMAL SUBUNIT PROTEIN BL35M"/>
    <property type="match status" value="1"/>
</dbReference>
<feature type="region of interest" description="Disordered" evidence="7">
    <location>
        <begin position="1"/>
        <end position="54"/>
    </location>
</feature>
<keyword evidence="2 5" id="KW-0689">Ribosomal protein</keyword>
<protein>
    <recommendedName>
        <fullName evidence="4 5">Large ribosomal subunit protein bL35</fullName>
    </recommendedName>
</protein>
<dbReference type="Gene3D" id="4.10.410.60">
    <property type="match status" value="1"/>
</dbReference>
<dbReference type="GO" id="GO:0022625">
    <property type="term" value="C:cytosolic large ribosomal subunit"/>
    <property type="evidence" value="ECO:0007669"/>
    <property type="project" value="TreeGrafter"/>
</dbReference>
<feature type="compositionally biased region" description="Basic residues" evidence="7">
    <location>
        <begin position="1"/>
        <end position="18"/>
    </location>
</feature>
<organism evidence="8 9">
    <name type="scientific">Hujiaoplasma nucleasis</name>
    <dbReference type="NCBI Taxonomy" id="2725268"/>
    <lineage>
        <taxon>Bacteria</taxon>
        <taxon>Bacillati</taxon>
        <taxon>Mycoplasmatota</taxon>
        <taxon>Mollicutes</taxon>
        <taxon>Candidatus Izemoplasmatales</taxon>
        <taxon>Hujiaoplasmataceae</taxon>
        <taxon>Hujiaoplasma</taxon>
    </lineage>
</organism>
<dbReference type="GO" id="GO:0006412">
    <property type="term" value="P:translation"/>
    <property type="evidence" value="ECO:0007669"/>
    <property type="project" value="UniProtKB-UniRule"/>
</dbReference>
<evidence type="ECO:0000313" key="8">
    <source>
        <dbReference type="EMBL" id="QLY39706.1"/>
    </source>
</evidence>
<dbReference type="GO" id="GO:0003735">
    <property type="term" value="F:structural constituent of ribosome"/>
    <property type="evidence" value="ECO:0007669"/>
    <property type="project" value="InterPro"/>
</dbReference>
<evidence type="ECO:0000256" key="2">
    <source>
        <dbReference type="ARBA" id="ARBA00022980"/>
    </source>
</evidence>
<dbReference type="Proteomes" id="UP000512167">
    <property type="component" value="Chromosome"/>
</dbReference>
<sequence>MPKMKSHSGTKKRLKRTGSGKLSRPSTYSVHLKSHRTPKQNRQARREEIISPSDLKRIKDMVPYL</sequence>
<feature type="compositionally biased region" description="Basic residues" evidence="7">
    <location>
        <begin position="32"/>
        <end position="43"/>
    </location>
</feature>
<evidence type="ECO:0000256" key="5">
    <source>
        <dbReference type="HAMAP-Rule" id="MF_00514"/>
    </source>
</evidence>